<dbReference type="AlphaFoldDB" id="A0A8H4R2E1"/>
<dbReference type="OrthoDB" id="1077582at2759"/>
<gene>
    <name evidence="8" type="ORF">G7Y89_g14383</name>
</gene>
<protein>
    <recommendedName>
        <fullName evidence="7">Wax synthase domain-containing protein</fullName>
    </recommendedName>
</protein>
<evidence type="ECO:0000256" key="3">
    <source>
        <dbReference type="ARBA" id="ARBA00022989"/>
    </source>
</evidence>
<feature type="transmembrane region" description="Helical" evidence="6">
    <location>
        <begin position="33"/>
        <end position="49"/>
    </location>
</feature>
<feature type="domain" description="Wax synthase" evidence="7">
    <location>
        <begin position="258"/>
        <end position="320"/>
    </location>
</feature>
<feature type="compositionally biased region" description="Basic residues" evidence="5">
    <location>
        <begin position="453"/>
        <end position="471"/>
    </location>
</feature>
<keyword evidence="9" id="KW-1185">Reference proteome</keyword>
<keyword evidence="2 6" id="KW-0812">Transmembrane</keyword>
<evidence type="ECO:0000259" key="7">
    <source>
        <dbReference type="Pfam" id="PF13813"/>
    </source>
</evidence>
<organism evidence="8 9">
    <name type="scientific">Cudoniella acicularis</name>
    <dbReference type="NCBI Taxonomy" id="354080"/>
    <lineage>
        <taxon>Eukaryota</taxon>
        <taxon>Fungi</taxon>
        <taxon>Dikarya</taxon>
        <taxon>Ascomycota</taxon>
        <taxon>Pezizomycotina</taxon>
        <taxon>Leotiomycetes</taxon>
        <taxon>Helotiales</taxon>
        <taxon>Tricladiaceae</taxon>
        <taxon>Cudoniella</taxon>
    </lineage>
</organism>
<keyword evidence="4 6" id="KW-0472">Membrane</keyword>
<evidence type="ECO:0000256" key="4">
    <source>
        <dbReference type="ARBA" id="ARBA00023136"/>
    </source>
</evidence>
<comment type="subcellular location">
    <subcellularLocation>
        <location evidence="1">Membrane</location>
        <topology evidence="1">Multi-pass membrane protein</topology>
    </subcellularLocation>
</comment>
<evidence type="ECO:0000256" key="5">
    <source>
        <dbReference type="SAM" id="MobiDB-lite"/>
    </source>
</evidence>
<evidence type="ECO:0000256" key="2">
    <source>
        <dbReference type="ARBA" id="ARBA00022692"/>
    </source>
</evidence>
<accession>A0A8H4R2E1</accession>
<feature type="compositionally biased region" description="Acidic residues" evidence="5">
    <location>
        <begin position="424"/>
        <end position="439"/>
    </location>
</feature>
<evidence type="ECO:0000313" key="8">
    <source>
        <dbReference type="EMBL" id="KAF4621962.1"/>
    </source>
</evidence>
<evidence type="ECO:0000256" key="1">
    <source>
        <dbReference type="ARBA" id="ARBA00004141"/>
    </source>
</evidence>
<comment type="caution">
    <text evidence="8">The sequence shown here is derived from an EMBL/GenBank/DDBJ whole genome shotgun (WGS) entry which is preliminary data.</text>
</comment>
<dbReference type="GO" id="GO:0016020">
    <property type="term" value="C:membrane"/>
    <property type="evidence" value="ECO:0007669"/>
    <property type="project" value="UniProtKB-SubCell"/>
</dbReference>
<evidence type="ECO:0000256" key="6">
    <source>
        <dbReference type="SAM" id="Phobius"/>
    </source>
</evidence>
<feature type="transmembrane region" description="Helical" evidence="6">
    <location>
        <begin position="6"/>
        <end position="24"/>
    </location>
</feature>
<dbReference type="EMBL" id="JAAMPI010001884">
    <property type="protein sequence ID" value="KAF4621962.1"/>
    <property type="molecule type" value="Genomic_DNA"/>
</dbReference>
<feature type="compositionally biased region" description="Low complexity" evidence="5">
    <location>
        <begin position="440"/>
        <end position="450"/>
    </location>
</feature>
<reference evidence="8 9" key="1">
    <citation type="submission" date="2020-03" db="EMBL/GenBank/DDBJ databases">
        <title>Draft Genome Sequence of Cudoniella acicularis.</title>
        <authorList>
            <person name="Buettner E."/>
            <person name="Kellner H."/>
        </authorList>
    </citation>
    <scope>NUCLEOTIDE SEQUENCE [LARGE SCALE GENOMIC DNA]</scope>
    <source>
        <strain evidence="8 9">DSM 108380</strain>
    </source>
</reference>
<feature type="transmembrane region" description="Helical" evidence="6">
    <location>
        <begin position="156"/>
        <end position="175"/>
    </location>
</feature>
<keyword evidence="3 6" id="KW-1133">Transmembrane helix</keyword>
<feature type="region of interest" description="Disordered" evidence="5">
    <location>
        <begin position="400"/>
        <end position="496"/>
    </location>
</feature>
<feature type="transmembrane region" description="Helical" evidence="6">
    <location>
        <begin position="55"/>
        <end position="79"/>
    </location>
</feature>
<evidence type="ECO:0000313" key="9">
    <source>
        <dbReference type="Proteomes" id="UP000566819"/>
    </source>
</evidence>
<sequence length="585" mass="66405">MLDWELTRAGFFATIALGSGLISLTRPQTHPKTTLFLISIPTLTTLYYADDFPSYFYLNGIAARFCIIWLAHMSFYLLLYPLKPAEKENISVEKRNWKYAAKMLFNARHIGTPLTTIKTIKPLPDYDLTNSAATTESTNAAPTNEKEAGQSRRSYILYRVLFIFLRYFALCLFFDPDLHWYMPNGQAPWNYTDFSPSNTIFLRRLLSLNGPPLVTRDFLLRLYLTLDLVIPDWLVLSAFHDVCAIVAVGSGIDTPEEWPPLFGSITDAYTARSFTAHGSVISTKLLGIRPRTLTARYANNALVFLLSGLMHVLVELVPERRCGLPLFGSWYLMQFMAIVAEELLQWGWGKAERDQTPPYNLQPMTHYPRQQQYQASNNSLSMIPQAEYALPVDICGKSKRKCKDKESKESKKRSKKKAKTENPSADDVDSCSTESDSDDSVSVSASENSSGYGKKRSRKHREKKRSKKLKRRASDDSKPEDNPKYGPGQVQGTADDDLARRKALSTIEDSFADQSDVEILEELKYGDGYVDHANIKAFRHSILDAPCLQELMIRADLFVREIEKFPENTCVILDINKDKDNVLEI</sequence>
<dbReference type="Pfam" id="PF13813">
    <property type="entry name" value="MBOAT_2"/>
    <property type="match status" value="1"/>
</dbReference>
<feature type="compositionally biased region" description="Basic and acidic residues" evidence="5">
    <location>
        <begin position="472"/>
        <end position="483"/>
    </location>
</feature>
<proteinExistence type="predicted"/>
<dbReference type="Proteomes" id="UP000566819">
    <property type="component" value="Unassembled WGS sequence"/>
</dbReference>
<dbReference type="InterPro" id="IPR032805">
    <property type="entry name" value="Wax_synthase_dom"/>
</dbReference>
<name>A0A8H4R2E1_9HELO</name>